<evidence type="ECO:0000256" key="6">
    <source>
        <dbReference type="SAM" id="SignalP"/>
    </source>
</evidence>
<evidence type="ECO:0000313" key="10">
    <source>
        <dbReference type="Proteomes" id="UP000276254"/>
    </source>
</evidence>
<organism evidence="9 10">
    <name type="scientific">Sphingomonas paeninsulae</name>
    <dbReference type="NCBI Taxonomy" id="2319844"/>
    <lineage>
        <taxon>Bacteria</taxon>
        <taxon>Pseudomonadati</taxon>
        <taxon>Pseudomonadota</taxon>
        <taxon>Alphaproteobacteria</taxon>
        <taxon>Sphingomonadales</taxon>
        <taxon>Sphingomonadaceae</taxon>
        <taxon>Sphingomonas</taxon>
    </lineage>
</organism>
<dbReference type="GO" id="GO:0008237">
    <property type="term" value="F:metallopeptidase activity"/>
    <property type="evidence" value="ECO:0007669"/>
    <property type="project" value="UniProtKB-KW"/>
</dbReference>
<evidence type="ECO:0000256" key="5">
    <source>
        <dbReference type="ARBA" id="ARBA00023049"/>
    </source>
</evidence>
<feature type="domain" description="Peptidase M16 C-terminal" evidence="8">
    <location>
        <begin position="234"/>
        <end position="409"/>
    </location>
</feature>
<evidence type="ECO:0000259" key="7">
    <source>
        <dbReference type="Pfam" id="PF00675"/>
    </source>
</evidence>
<dbReference type="PANTHER" id="PTHR43690">
    <property type="entry name" value="NARDILYSIN"/>
    <property type="match status" value="1"/>
</dbReference>
<dbReference type="InterPro" id="IPR050626">
    <property type="entry name" value="Peptidase_M16"/>
</dbReference>
<dbReference type="Proteomes" id="UP000276254">
    <property type="component" value="Chromosome"/>
</dbReference>
<keyword evidence="3" id="KW-0378">Hydrolase</keyword>
<feature type="domain" description="Peptidase M16 C-terminal" evidence="8">
    <location>
        <begin position="707"/>
        <end position="885"/>
    </location>
</feature>
<dbReference type="Pfam" id="PF05193">
    <property type="entry name" value="Peptidase_M16_C"/>
    <property type="match status" value="2"/>
</dbReference>
<proteinExistence type="inferred from homology"/>
<reference evidence="9 10" key="1">
    <citation type="submission" date="2018-09" db="EMBL/GenBank/DDBJ databases">
        <title>Sphingomonas peninsula sp. nov., isolated from fildes peninsula, Antarctic soil.</title>
        <authorList>
            <person name="Yingchao G."/>
        </authorList>
    </citation>
    <scope>NUCLEOTIDE SEQUENCE [LARGE SCALE GENOMIC DNA]</scope>
    <source>
        <strain evidence="9 10">YZ-8</strain>
    </source>
</reference>
<dbReference type="Pfam" id="PF00675">
    <property type="entry name" value="Peptidase_M16"/>
    <property type="match status" value="1"/>
</dbReference>
<dbReference type="InterPro" id="IPR007863">
    <property type="entry name" value="Peptidase_M16_C"/>
</dbReference>
<dbReference type="KEGG" id="spha:D3Y57_16035"/>
<dbReference type="AlphaFoldDB" id="A0A494TIK0"/>
<gene>
    <name evidence="9" type="ORF">D3Y57_16035</name>
</gene>
<dbReference type="SUPFAM" id="SSF63411">
    <property type="entry name" value="LuxS/MPP-like metallohydrolase"/>
    <property type="match status" value="3"/>
</dbReference>
<dbReference type="OrthoDB" id="9811314at2"/>
<evidence type="ECO:0000256" key="4">
    <source>
        <dbReference type="ARBA" id="ARBA00022833"/>
    </source>
</evidence>
<feature type="domain" description="Peptidase M16 N-terminal" evidence="7">
    <location>
        <begin position="80"/>
        <end position="198"/>
    </location>
</feature>
<dbReference type="RefSeq" id="WP_121154180.1">
    <property type="nucleotide sequence ID" value="NZ_CP032829.1"/>
</dbReference>
<keyword evidence="6" id="KW-0732">Signal</keyword>
<protein>
    <submittedName>
        <fullName evidence="9">Insulinase family protein</fullName>
    </submittedName>
</protein>
<keyword evidence="4" id="KW-0862">Zinc</keyword>
<feature type="signal peptide" evidence="6">
    <location>
        <begin position="1"/>
        <end position="18"/>
    </location>
</feature>
<name>A0A494TIK0_SPHPE</name>
<keyword evidence="2" id="KW-0645">Protease</keyword>
<dbReference type="Gene3D" id="3.30.830.10">
    <property type="entry name" value="Metalloenzyme, LuxS/M16 peptidase-like"/>
    <property type="match status" value="3"/>
</dbReference>
<evidence type="ECO:0000259" key="8">
    <source>
        <dbReference type="Pfam" id="PF05193"/>
    </source>
</evidence>
<dbReference type="PANTHER" id="PTHR43690:SF34">
    <property type="entry name" value="ZINC PROTEASE PQQL-LIKE"/>
    <property type="match status" value="1"/>
</dbReference>
<dbReference type="GO" id="GO:0006508">
    <property type="term" value="P:proteolysis"/>
    <property type="evidence" value="ECO:0007669"/>
    <property type="project" value="UniProtKB-KW"/>
</dbReference>
<dbReference type="EMBL" id="CP032829">
    <property type="protein sequence ID" value="AYJ87162.1"/>
    <property type="molecule type" value="Genomic_DNA"/>
</dbReference>
<comment type="similarity">
    <text evidence="1">Belongs to the peptidase M16 family.</text>
</comment>
<accession>A0A494TIK0</accession>
<dbReference type="InterPro" id="IPR011765">
    <property type="entry name" value="Pept_M16_N"/>
</dbReference>
<evidence type="ECO:0000313" key="9">
    <source>
        <dbReference type="EMBL" id="AYJ87162.1"/>
    </source>
</evidence>
<keyword evidence="5" id="KW-0482">Metalloprotease</keyword>
<dbReference type="InterPro" id="IPR011249">
    <property type="entry name" value="Metalloenz_LuxS/M16"/>
</dbReference>
<sequence length="957" mass="102307">MRSVLSRVLRSAFVFTFAASGAFTGIVAEARTPAKAVAPAVTAAPVPWLYRGSDIPPDKAWIFGELPNGLRYAVRRNGVPPHQVSIRVAIDAGSLMEREGERGFAHFNEHLSFRGSRYVPDGEAKRLWQRLGATFGSDTNASTTPTQTIYKLDLPSATAEGLDESVKILSGMMAAPELTQAEVDAERRTVLAELREGSGPQQRVGDATRQLFFAGQRLGAGSPIGDISSLNAATVPALREFHDRWYRPEHTLVVIAGDADPAIFEALIKRYFSDWAPKPPTTVAPDFGKPDPNAPRTRVLVETGLPTVVNIAVLRPWAEKNDTIEYNRGKLIETVATRLINRRLETRARAGGSFLSASIDQQDISRSVDGTFIQIVPLGQDWQAAIRDVRGVIADALTHPSSQADIDREAAEFASALQQAVETSTNDGGGELSDNLVEAVNIHETVASPEVARDVFAIMHDRLTPAAILAATQHLMSGTPTRALLTLPAADPKADALLNAALVADVKAGPATAEGKPVSFDRLPALGKPGTVVKTSQIQSVGLQVLEFSNGLKLVLHPDPNEVGKVLVTARFGAGMKALPSNKPTVAWAAPIALVASGIGDLGQEELDRLTSARRINLAFDTDEDSFTLRAVTRAADLNDELKLMAGKLAHPGWDPAPVLRARAAMAAGYDTNDASPNSVINRDLQGLLHGGDPRWSTPTREQIAALTPASFRALWEPLLAQGPIELSIYGDFDATKAAAAVAATFGALAPRAPAVIASGSAGSPSVKPTRKPIMRTHRGPDDQAAAVMAWPTAGGIADVYESRKLDILAAIFNDRLFDQLREGEGASYSPNVSSQWPLGMASGGSFVVMSQVKPQGVDRFFALTSSIAAQMASQPVTADELARSVGPLRQLIARAASGNTFWLNQLGGITREPRKEQALITLSTDYARITPEELQATAKRWLVPGKEFRMTVLPGK</sequence>
<evidence type="ECO:0000256" key="2">
    <source>
        <dbReference type="ARBA" id="ARBA00022670"/>
    </source>
</evidence>
<keyword evidence="10" id="KW-1185">Reference proteome</keyword>
<dbReference type="GO" id="GO:0046872">
    <property type="term" value="F:metal ion binding"/>
    <property type="evidence" value="ECO:0007669"/>
    <property type="project" value="InterPro"/>
</dbReference>
<feature type="chain" id="PRO_5019777075" evidence="6">
    <location>
        <begin position="19"/>
        <end position="957"/>
    </location>
</feature>
<evidence type="ECO:0000256" key="3">
    <source>
        <dbReference type="ARBA" id="ARBA00022801"/>
    </source>
</evidence>
<evidence type="ECO:0000256" key="1">
    <source>
        <dbReference type="ARBA" id="ARBA00007261"/>
    </source>
</evidence>